<comment type="similarity">
    <text evidence="2 3">Belongs to the small heat shock protein (HSP20) family.</text>
</comment>
<dbReference type="AlphaFoldDB" id="A0A1E4TE77"/>
<evidence type="ECO:0000256" key="2">
    <source>
        <dbReference type="PROSITE-ProRule" id="PRU00285"/>
    </source>
</evidence>
<evidence type="ECO:0000256" key="3">
    <source>
        <dbReference type="RuleBase" id="RU003616"/>
    </source>
</evidence>
<proteinExistence type="inferred from homology"/>
<protein>
    <recommendedName>
        <fullName evidence="4">SHSP domain-containing protein</fullName>
    </recommendedName>
</protein>
<evidence type="ECO:0000313" key="5">
    <source>
        <dbReference type="EMBL" id="ODV90076.1"/>
    </source>
</evidence>
<dbReference type="Pfam" id="PF00011">
    <property type="entry name" value="HSP20"/>
    <property type="match status" value="1"/>
</dbReference>
<dbReference type="InterPro" id="IPR002068">
    <property type="entry name" value="A-crystallin/Hsp20_dom"/>
</dbReference>
<sequence>MSVTRTPFWELVESAFDDAFTQRALGLPNEVGFPRKAYKRSATDAAAIPPIDVYDNSENYLVHADIPGVDPSNINATFDPVKHELKVTAEVSDKKEENRENLKVSERWVGRYERTVRLPAEPGVDADKITASFNNGVLELTVPKKETQEKKPVTIAIGKPSL</sequence>
<reference evidence="6" key="1">
    <citation type="submission" date="2016-02" db="EMBL/GenBank/DDBJ databases">
        <title>Comparative genomics of biotechnologically important yeasts.</title>
        <authorList>
            <consortium name="DOE Joint Genome Institute"/>
            <person name="Riley R."/>
            <person name="Haridas S."/>
            <person name="Wolfe K.H."/>
            <person name="Lopes M.R."/>
            <person name="Hittinger C.T."/>
            <person name="Goker M."/>
            <person name="Salamov A."/>
            <person name="Wisecaver J."/>
            <person name="Long T.M."/>
            <person name="Aerts A.L."/>
            <person name="Barry K."/>
            <person name="Choi C."/>
            <person name="Clum A."/>
            <person name="Coughlan A.Y."/>
            <person name="Deshpande S."/>
            <person name="Douglass A.P."/>
            <person name="Hanson S.J."/>
            <person name="Klenk H.-P."/>
            <person name="Labutti K."/>
            <person name="Lapidus A."/>
            <person name="Lindquist E."/>
            <person name="Lipzen A."/>
            <person name="Meier-Kolthoff J.P."/>
            <person name="Ohm R.A."/>
            <person name="Otillar R.P."/>
            <person name="Pangilinan J."/>
            <person name="Peng Y."/>
            <person name="Rokas A."/>
            <person name="Rosa C.A."/>
            <person name="Scheuner C."/>
            <person name="Sibirny A.A."/>
            <person name="Slot J.C."/>
            <person name="Stielow J.B."/>
            <person name="Sun H."/>
            <person name="Kurtzman C.P."/>
            <person name="Blackwell M."/>
            <person name="Jeffries T.W."/>
            <person name="Grigoriev I.V."/>
        </authorList>
    </citation>
    <scope>NUCLEOTIDE SEQUENCE [LARGE SCALE GENOMIC DNA]</scope>
    <source>
        <strain evidence="6">NRRL Y-17796</strain>
    </source>
</reference>
<dbReference type="OrthoDB" id="5511210at2759"/>
<accession>A0A1E4TE77</accession>
<evidence type="ECO:0000259" key="4">
    <source>
        <dbReference type="PROSITE" id="PS01031"/>
    </source>
</evidence>
<gene>
    <name evidence="5" type="ORF">CANCADRAFT_31146</name>
</gene>
<name>A0A1E4TE77_9ASCO</name>
<dbReference type="SUPFAM" id="SSF49764">
    <property type="entry name" value="HSP20-like chaperones"/>
    <property type="match status" value="1"/>
</dbReference>
<dbReference type="PROSITE" id="PS01031">
    <property type="entry name" value="SHSP"/>
    <property type="match status" value="1"/>
</dbReference>
<feature type="domain" description="SHSP" evidence="4">
    <location>
        <begin position="42"/>
        <end position="158"/>
    </location>
</feature>
<evidence type="ECO:0000313" key="6">
    <source>
        <dbReference type="Proteomes" id="UP000095023"/>
    </source>
</evidence>
<dbReference type="InterPro" id="IPR008978">
    <property type="entry name" value="HSP20-like_chaperone"/>
</dbReference>
<dbReference type="Proteomes" id="UP000095023">
    <property type="component" value="Unassembled WGS sequence"/>
</dbReference>
<keyword evidence="6" id="KW-1185">Reference proteome</keyword>
<dbReference type="InterPro" id="IPR031107">
    <property type="entry name" value="Small_HSP"/>
</dbReference>
<dbReference type="PANTHER" id="PTHR11527">
    <property type="entry name" value="HEAT-SHOCK PROTEIN 20 FAMILY MEMBER"/>
    <property type="match status" value="1"/>
</dbReference>
<keyword evidence="1" id="KW-0346">Stress response</keyword>
<dbReference type="CDD" id="cd06464">
    <property type="entry name" value="ACD_sHsps-like"/>
    <property type="match status" value="1"/>
</dbReference>
<dbReference type="EMBL" id="KV453842">
    <property type="protein sequence ID" value="ODV90076.1"/>
    <property type="molecule type" value="Genomic_DNA"/>
</dbReference>
<organism evidence="5 6">
    <name type="scientific">Tortispora caseinolytica NRRL Y-17796</name>
    <dbReference type="NCBI Taxonomy" id="767744"/>
    <lineage>
        <taxon>Eukaryota</taxon>
        <taxon>Fungi</taxon>
        <taxon>Dikarya</taxon>
        <taxon>Ascomycota</taxon>
        <taxon>Saccharomycotina</taxon>
        <taxon>Trigonopsidomycetes</taxon>
        <taxon>Trigonopsidales</taxon>
        <taxon>Trigonopsidaceae</taxon>
        <taxon>Tortispora</taxon>
    </lineage>
</organism>
<evidence type="ECO:0000256" key="1">
    <source>
        <dbReference type="ARBA" id="ARBA00023016"/>
    </source>
</evidence>
<dbReference type="Gene3D" id="2.60.40.790">
    <property type="match status" value="1"/>
</dbReference>